<evidence type="ECO:0000256" key="4">
    <source>
        <dbReference type="ARBA" id="ARBA00019691"/>
    </source>
</evidence>
<dbReference type="AlphaFoldDB" id="A0AA97NWN5"/>
<keyword evidence="7" id="KW-0804">Transcription</keyword>
<keyword evidence="5" id="KW-0805">Transcription regulation</keyword>
<name>A0AA97NWN5_PYRO3</name>
<reference evidence="12" key="1">
    <citation type="journal article" date="2012" name="PLoS Genet.">
        <title>Comparative analysis of the genomes of two field isolates of the rice blast fungus Magnaporthe oryzae.</title>
        <authorList>
            <person name="Xue M."/>
            <person name="Yang J."/>
            <person name="Li Z."/>
            <person name="Hu S."/>
            <person name="Yao N."/>
            <person name="Dean R.A."/>
            <person name="Zhao W."/>
            <person name="Shen M."/>
            <person name="Zhang H."/>
            <person name="Li C."/>
            <person name="Liu L."/>
            <person name="Cao L."/>
            <person name="Xu X."/>
            <person name="Xing Y."/>
            <person name="Hsiang T."/>
            <person name="Zhang Z."/>
            <person name="Xu J.R."/>
            <person name="Peng Y.L."/>
        </authorList>
    </citation>
    <scope>NUCLEOTIDE SEQUENCE</scope>
    <source>
        <strain evidence="12">Y34</strain>
    </source>
</reference>
<dbReference type="InterPro" id="IPR021384">
    <property type="entry name" value="Mediator_Med21"/>
</dbReference>
<keyword evidence="8" id="KW-0539">Nucleus</keyword>
<keyword evidence="6" id="KW-0010">Activator</keyword>
<evidence type="ECO:0000256" key="8">
    <source>
        <dbReference type="ARBA" id="ARBA00023242"/>
    </source>
</evidence>
<sequence length="92" mass="10970">MGDRLTQLQDAVDQLAQQFVACLYYLHKRHDLETLGPDDKIRELKPEDDPKEVRRTKSAIFKSLRRNSELLRRNDKKHCGTNKRHRRGWIKS</sequence>
<dbReference type="SUPFAM" id="SSF140718">
    <property type="entry name" value="Mediator hinge subcomplex-like"/>
    <property type="match status" value="1"/>
</dbReference>
<evidence type="ECO:0000256" key="3">
    <source>
        <dbReference type="ARBA" id="ARBA00011837"/>
    </source>
</evidence>
<protein>
    <recommendedName>
        <fullName evidence="4">Mediator of RNA polymerase II transcription subunit 21</fullName>
    </recommendedName>
    <alternativeName>
        <fullName evidence="10">Mediator complex subunit 21</fullName>
    </alternativeName>
</protein>
<feature type="compositionally biased region" description="Basic residues" evidence="11">
    <location>
        <begin position="74"/>
        <end position="92"/>
    </location>
</feature>
<comment type="similarity">
    <text evidence="2">Belongs to the Mediator complex subunit 21 family.</text>
</comment>
<feature type="region of interest" description="Disordered" evidence="11">
    <location>
        <begin position="71"/>
        <end position="92"/>
    </location>
</feature>
<proteinExistence type="inferred from homology"/>
<dbReference type="GO" id="GO:0016592">
    <property type="term" value="C:mediator complex"/>
    <property type="evidence" value="ECO:0007669"/>
    <property type="project" value="InterPro"/>
</dbReference>
<evidence type="ECO:0000256" key="5">
    <source>
        <dbReference type="ARBA" id="ARBA00023015"/>
    </source>
</evidence>
<evidence type="ECO:0000256" key="1">
    <source>
        <dbReference type="ARBA" id="ARBA00004123"/>
    </source>
</evidence>
<evidence type="ECO:0000256" key="10">
    <source>
        <dbReference type="ARBA" id="ARBA00031952"/>
    </source>
</evidence>
<dbReference type="Proteomes" id="UP000011086">
    <property type="component" value="Unassembled WGS sequence"/>
</dbReference>
<evidence type="ECO:0000313" key="12">
    <source>
        <dbReference type="EMBL" id="ELQ37686.1"/>
    </source>
</evidence>
<dbReference type="InterPro" id="IPR037212">
    <property type="entry name" value="Med7/Med21-like"/>
</dbReference>
<comment type="subunit">
    <text evidence="3">Component of the Mediator complex.</text>
</comment>
<dbReference type="Gene3D" id="6.10.280.10">
    <property type="entry name" value="Mediator complex, subunit Med21"/>
    <property type="match status" value="1"/>
</dbReference>
<evidence type="ECO:0000256" key="6">
    <source>
        <dbReference type="ARBA" id="ARBA00023159"/>
    </source>
</evidence>
<gene>
    <name evidence="12" type="ORF">OOU_Y34scaffold00584g19</name>
</gene>
<evidence type="ECO:0000256" key="9">
    <source>
        <dbReference type="ARBA" id="ARBA00025687"/>
    </source>
</evidence>
<organism evidence="12">
    <name type="scientific">Pyricularia oryzae (strain Y34)</name>
    <name type="common">Rice blast fungus</name>
    <name type="synonym">Magnaporthe oryzae</name>
    <dbReference type="NCBI Taxonomy" id="1143189"/>
    <lineage>
        <taxon>Eukaryota</taxon>
        <taxon>Fungi</taxon>
        <taxon>Dikarya</taxon>
        <taxon>Ascomycota</taxon>
        <taxon>Pezizomycotina</taxon>
        <taxon>Sordariomycetes</taxon>
        <taxon>Sordariomycetidae</taxon>
        <taxon>Magnaporthales</taxon>
        <taxon>Pyriculariaceae</taxon>
        <taxon>Pyricularia</taxon>
    </lineage>
</organism>
<comment type="function">
    <text evidence="9">Component of the Mediator complex, a coactivator involved in the regulated transcription of nearly all RNA polymerase II-dependent genes. Mediator functions as a bridge to convey information from gene-specific regulatory proteins to the basal RNA polymerase II transcription machinery. Mediator is recruited to promoters by direct interactions with regulatory proteins and serves as a scaffold for the assembly of a functional preinitiation complex with RNA polymerase II and the general transcription factors.</text>
</comment>
<dbReference type="EMBL" id="JH793066">
    <property type="protein sequence ID" value="ELQ37686.1"/>
    <property type="molecule type" value="Genomic_DNA"/>
</dbReference>
<evidence type="ECO:0000256" key="11">
    <source>
        <dbReference type="SAM" id="MobiDB-lite"/>
    </source>
</evidence>
<evidence type="ECO:0000256" key="2">
    <source>
        <dbReference type="ARBA" id="ARBA00005770"/>
    </source>
</evidence>
<evidence type="ECO:0000256" key="7">
    <source>
        <dbReference type="ARBA" id="ARBA00023163"/>
    </source>
</evidence>
<dbReference type="Pfam" id="PF11221">
    <property type="entry name" value="Med21"/>
    <property type="match status" value="1"/>
</dbReference>
<accession>A0AA97NWN5</accession>
<comment type="subcellular location">
    <subcellularLocation>
        <location evidence="1">Nucleus</location>
    </subcellularLocation>
</comment>